<sequence>MPSDAFVTVLVLGALMIAVDGQILYRSGKRYLANADTGAAETGGSEVGSQVRLVTVLFHLAMLGALALLAVLDLSFGGGAIRPIVGNLGVLLLLLAVAHAVTMTAFGTFAEPQTVVEAAPRRGASPQHTASRQSGPVVAPVPGQRGRDPQMSPSIEEHSA</sequence>
<reference evidence="3 4" key="1">
    <citation type="submission" date="2019-07" db="EMBL/GenBank/DDBJ databases">
        <title>R&amp;d 2014.</title>
        <authorList>
            <person name="Klenk H.-P."/>
        </authorList>
    </citation>
    <scope>NUCLEOTIDE SEQUENCE [LARGE SCALE GENOMIC DNA]</scope>
    <source>
        <strain evidence="3 4">DSM 43194</strain>
    </source>
</reference>
<feature type="transmembrane region" description="Helical" evidence="2">
    <location>
        <begin position="53"/>
        <end position="72"/>
    </location>
</feature>
<keyword evidence="2" id="KW-0812">Transmembrane</keyword>
<comment type="caution">
    <text evidence="3">The sequence shown here is derived from an EMBL/GenBank/DDBJ whole genome shotgun (WGS) entry which is preliminary data.</text>
</comment>
<dbReference type="OrthoDB" id="3693726at2"/>
<evidence type="ECO:0000313" key="3">
    <source>
        <dbReference type="EMBL" id="TWH19115.1"/>
    </source>
</evidence>
<feature type="region of interest" description="Disordered" evidence="1">
    <location>
        <begin position="119"/>
        <end position="160"/>
    </location>
</feature>
<feature type="transmembrane region" description="Helical" evidence="2">
    <location>
        <begin position="84"/>
        <end position="106"/>
    </location>
</feature>
<keyword evidence="2" id="KW-1133">Transmembrane helix</keyword>
<proteinExistence type="predicted"/>
<keyword evidence="4" id="KW-1185">Reference proteome</keyword>
<evidence type="ECO:0000313" key="4">
    <source>
        <dbReference type="Proteomes" id="UP000317303"/>
    </source>
</evidence>
<accession>A0A660CE01</accession>
<keyword evidence="2" id="KW-0472">Membrane</keyword>
<dbReference type="Proteomes" id="UP000317303">
    <property type="component" value="Unassembled WGS sequence"/>
</dbReference>
<organism evidence="3 4">
    <name type="scientific">Prauserella rugosa</name>
    <dbReference type="NCBI Taxonomy" id="43354"/>
    <lineage>
        <taxon>Bacteria</taxon>
        <taxon>Bacillati</taxon>
        <taxon>Actinomycetota</taxon>
        <taxon>Actinomycetes</taxon>
        <taxon>Pseudonocardiales</taxon>
        <taxon>Pseudonocardiaceae</taxon>
        <taxon>Prauserella</taxon>
    </lineage>
</organism>
<gene>
    <name evidence="3" type="ORF">JD82_00938</name>
</gene>
<dbReference type="EMBL" id="VLJV01000001">
    <property type="protein sequence ID" value="TWH19115.1"/>
    <property type="molecule type" value="Genomic_DNA"/>
</dbReference>
<dbReference type="AlphaFoldDB" id="A0A660CE01"/>
<evidence type="ECO:0000256" key="2">
    <source>
        <dbReference type="SAM" id="Phobius"/>
    </source>
</evidence>
<protein>
    <submittedName>
        <fullName evidence="3">Uncharacterized protein</fullName>
    </submittedName>
</protein>
<evidence type="ECO:0000256" key="1">
    <source>
        <dbReference type="SAM" id="MobiDB-lite"/>
    </source>
</evidence>
<name>A0A660CE01_9PSEU</name>
<dbReference type="RefSeq" id="WP_030532566.1">
    <property type="nucleotide sequence ID" value="NZ_JOIJ01000009.1"/>
</dbReference>